<dbReference type="GO" id="GO:0008270">
    <property type="term" value="F:zinc ion binding"/>
    <property type="evidence" value="ECO:0007669"/>
    <property type="project" value="UniProtKB-KW"/>
</dbReference>
<accession>A0A061QVX9</accession>
<dbReference type="Pfam" id="PF02148">
    <property type="entry name" value="zf-UBP"/>
    <property type="match status" value="1"/>
</dbReference>
<evidence type="ECO:0000259" key="7">
    <source>
        <dbReference type="PROSITE" id="PS50271"/>
    </source>
</evidence>
<protein>
    <submittedName>
        <fullName evidence="8">Brca1-associated</fullName>
    </submittedName>
</protein>
<evidence type="ECO:0000256" key="4">
    <source>
        <dbReference type="PROSITE-ProRule" id="PRU00502"/>
    </source>
</evidence>
<organism evidence="8">
    <name type="scientific">Tetraselmis sp. GSL018</name>
    <dbReference type="NCBI Taxonomy" id="582737"/>
    <lineage>
        <taxon>Eukaryota</taxon>
        <taxon>Viridiplantae</taxon>
        <taxon>Chlorophyta</taxon>
        <taxon>core chlorophytes</taxon>
        <taxon>Chlorodendrophyceae</taxon>
        <taxon>Chlorodendrales</taxon>
        <taxon>Chlorodendraceae</taxon>
        <taxon>Tetraselmis</taxon>
    </lineage>
</organism>
<name>A0A061QVX9_9CHLO</name>
<evidence type="ECO:0000313" key="8">
    <source>
        <dbReference type="EMBL" id="JAC62481.1"/>
    </source>
</evidence>
<dbReference type="Gene3D" id="3.30.40.10">
    <property type="entry name" value="Zinc/RING finger domain, C3HC4 (zinc finger)"/>
    <property type="match status" value="2"/>
</dbReference>
<dbReference type="GO" id="GO:0007265">
    <property type="term" value="P:Ras protein signal transduction"/>
    <property type="evidence" value="ECO:0007669"/>
    <property type="project" value="TreeGrafter"/>
</dbReference>
<dbReference type="CDD" id="cd16457">
    <property type="entry name" value="RING-H2_BRAP2"/>
    <property type="match status" value="1"/>
</dbReference>
<keyword evidence="2 4" id="KW-0863">Zinc-finger</keyword>
<evidence type="ECO:0000256" key="2">
    <source>
        <dbReference type="ARBA" id="ARBA00022771"/>
    </source>
</evidence>
<feature type="region of interest" description="Disordered" evidence="5">
    <location>
        <begin position="1"/>
        <end position="42"/>
    </location>
</feature>
<dbReference type="GO" id="GO:0061630">
    <property type="term" value="F:ubiquitin protein ligase activity"/>
    <property type="evidence" value="ECO:0007669"/>
    <property type="project" value="TreeGrafter"/>
</dbReference>
<evidence type="ECO:0000259" key="6">
    <source>
        <dbReference type="PROSITE" id="PS50089"/>
    </source>
</evidence>
<keyword evidence="3" id="KW-0862">Zinc</keyword>
<dbReference type="PANTHER" id="PTHR24007:SF7">
    <property type="entry name" value="BRCA1-ASSOCIATED PROTEIN"/>
    <property type="match status" value="1"/>
</dbReference>
<evidence type="ECO:0000256" key="1">
    <source>
        <dbReference type="ARBA" id="ARBA00022723"/>
    </source>
</evidence>
<dbReference type="PROSITE" id="PS50271">
    <property type="entry name" value="ZF_UBP"/>
    <property type="match status" value="1"/>
</dbReference>
<dbReference type="EMBL" id="GBEZ01024513">
    <property type="protein sequence ID" value="JAC62481.1"/>
    <property type="molecule type" value="Transcribed_RNA"/>
</dbReference>
<sequence>MYTIKIESSSDMSHKDNETTQSSLSAEAGVSCRPKQDSSDTVEFSVGNPRVEHITGLVHLYRKVNPQQESESNSFPGALPEERSNRLCILKLPDDLSVAEFCQFLGAHLSKVREMRFVRRETPAVYQPSMVLMRFDEQDTADTFFAEYSRKPFSSLEPDVVCTLVYVKDVEVLSGESLELSPPPGQTELPTCPVCLERLDEHISGVITTVCNHRFHNECLQRWADSSCPVCRYVQQSPNSSHCATCGSRENLWICLICGHVGCGRYMEAHAADHFRESGHCYSLELETQRVAFPRPSPSASSSHLPGLTRSAGPMLAGACLLVSRSLAPVPVIASGHRGRGCWIRPAVQLLRIPPCFAFPRPPAQHTGVGLRGGRLRPPPDQVACGREACRGAVAVPRRDGPELRRVLPEQRPLHARARGSSARLQARCHRAGVQPSPRQPARQPEELL</sequence>
<dbReference type="SMART" id="SM00290">
    <property type="entry name" value="ZnF_UBP"/>
    <property type="match status" value="1"/>
</dbReference>
<dbReference type="GO" id="GO:0005737">
    <property type="term" value="C:cytoplasm"/>
    <property type="evidence" value="ECO:0007669"/>
    <property type="project" value="TreeGrafter"/>
</dbReference>
<dbReference type="Pfam" id="PF13639">
    <property type="entry name" value="zf-RING_2"/>
    <property type="match status" value="1"/>
</dbReference>
<evidence type="ECO:0000256" key="3">
    <source>
        <dbReference type="ARBA" id="ARBA00022833"/>
    </source>
</evidence>
<feature type="compositionally biased region" description="Polar residues" evidence="5">
    <location>
        <begin position="1"/>
        <end position="11"/>
    </location>
</feature>
<dbReference type="InterPro" id="IPR011422">
    <property type="entry name" value="BRAP2/ETP1_RRM"/>
</dbReference>
<dbReference type="InterPro" id="IPR047243">
    <property type="entry name" value="RING-H2_BRAP2"/>
</dbReference>
<keyword evidence="1" id="KW-0479">Metal-binding</keyword>
<feature type="domain" description="UBP-type" evidence="7">
    <location>
        <begin position="226"/>
        <end position="319"/>
    </location>
</feature>
<evidence type="ECO:0000256" key="5">
    <source>
        <dbReference type="SAM" id="MobiDB-lite"/>
    </source>
</evidence>
<dbReference type="InterPro" id="IPR013083">
    <property type="entry name" value="Znf_RING/FYVE/PHD"/>
</dbReference>
<gene>
    <name evidence="8" type="ORF">TSPGSL018_23248</name>
</gene>
<dbReference type="InterPro" id="IPR001607">
    <property type="entry name" value="Znf_UBP"/>
</dbReference>
<dbReference type="PANTHER" id="PTHR24007">
    <property type="entry name" value="BRCA1-ASSOCIATED PROTEIN"/>
    <property type="match status" value="1"/>
</dbReference>
<feature type="region of interest" description="Disordered" evidence="5">
    <location>
        <begin position="408"/>
        <end position="449"/>
    </location>
</feature>
<feature type="domain" description="RING-type" evidence="6">
    <location>
        <begin position="192"/>
        <end position="232"/>
    </location>
</feature>
<dbReference type="SUPFAM" id="SSF57850">
    <property type="entry name" value="RING/U-box"/>
    <property type="match status" value="1"/>
</dbReference>
<reference evidence="8" key="1">
    <citation type="submission" date="2014-05" db="EMBL/GenBank/DDBJ databases">
        <title>The transcriptome of the halophilic microalga Tetraselmis sp. GSL018 isolated from the Great Salt Lake, Utah.</title>
        <authorList>
            <person name="Jinkerson R.E."/>
            <person name="D'Adamo S."/>
            <person name="Posewitz M.C."/>
        </authorList>
    </citation>
    <scope>NUCLEOTIDE SEQUENCE</scope>
    <source>
        <strain evidence="8">GSL018</strain>
    </source>
</reference>
<dbReference type="PROSITE" id="PS50089">
    <property type="entry name" value="ZF_RING_2"/>
    <property type="match status" value="1"/>
</dbReference>
<dbReference type="SMART" id="SM00184">
    <property type="entry name" value="RING"/>
    <property type="match status" value="1"/>
</dbReference>
<dbReference type="GO" id="GO:0016567">
    <property type="term" value="P:protein ubiquitination"/>
    <property type="evidence" value="ECO:0007669"/>
    <property type="project" value="TreeGrafter"/>
</dbReference>
<dbReference type="InterPro" id="IPR001841">
    <property type="entry name" value="Znf_RING"/>
</dbReference>
<dbReference type="AlphaFoldDB" id="A0A061QVX9"/>
<proteinExistence type="predicted"/>
<dbReference type="Pfam" id="PF07576">
    <property type="entry name" value="BRAP2"/>
    <property type="match status" value="1"/>
</dbReference>